<feature type="region of interest" description="Disordered" evidence="13">
    <location>
        <begin position="434"/>
        <end position="458"/>
    </location>
</feature>
<evidence type="ECO:0000256" key="4">
    <source>
        <dbReference type="ARBA" id="ARBA00016902"/>
    </source>
</evidence>
<protein>
    <recommendedName>
        <fullName evidence="4 11">Trigger factor</fullName>
        <shortName evidence="11">TF</shortName>
        <ecNumber evidence="3 11">5.2.1.8</ecNumber>
    </recommendedName>
    <alternativeName>
        <fullName evidence="10 11">PPIase</fullName>
    </alternativeName>
</protein>
<keyword evidence="9 11" id="KW-0131">Cell cycle</keyword>
<feature type="domain" description="Trigger factor C-terminal" evidence="16">
    <location>
        <begin position="259"/>
        <end position="422"/>
    </location>
</feature>
<dbReference type="GO" id="GO:0003755">
    <property type="term" value="F:peptidyl-prolyl cis-trans isomerase activity"/>
    <property type="evidence" value="ECO:0007669"/>
    <property type="project" value="UniProtKB-UniRule"/>
</dbReference>
<dbReference type="SUPFAM" id="SSF54534">
    <property type="entry name" value="FKBP-like"/>
    <property type="match status" value="1"/>
</dbReference>
<dbReference type="Pfam" id="PF05698">
    <property type="entry name" value="Trigger_C"/>
    <property type="match status" value="1"/>
</dbReference>
<comment type="similarity">
    <text evidence="2 11">Belongs to the FKBP-type PPIase family. Tig subfamily.</text>
</comment>
<keyword evidence="12" id="KW-0175">Coiled coil</keyword>
<evidence type="ECO:0000256" key="12">
    <source>
        <dbReference type="SAM" id="Coils"/>
    </source>
</evidence>
<dbReference type="HAMAP" id="MF_00303">
    <property type="entry name" value="Trigger_factor_Tig"/>
    <property type="match status" value="1"/>
</dbReference>
<organism evidence="17 18">
    <name type="scientific">Tessaracoccus defluvii</name>
    <dbReference type="NCBI Taxonomy" id="1285901"/>
    <lineage>
        <taxon>Bacteria</taxon>
        <taxon>Bacillati</taxon>
        <taxon>Actinomycetota</taxon>
        <taxon>Actinomycetes</taxon>
        <taxon>Propionibacteriales</taxon>
        <taxon>Propionibacteriaceae</taxon>
        <taxon>Tessaracoccus</taxon>
    </lineage>
</organism>
<dbReference type="PIRSF" id="PIRSF003095">
    <property type="entry name" value="Trigger_factor"/>
    <property type="match status" value="1"/>
</dbReference>
<dbReference type="Gene3D" id="1.10.3120.10">
    <property type="entry name" value="Trigger factor, C-terminal domain"/>
    <property type="match status" value="1"/>
</dbReference>
<dbReference type="GO" id="GO:0005737">
    <property type="term" value="C:cytoplasm"/>
    <property type="evidence" value="ECO:0007669"/>
    <property type="project" value="UniProtKB-SubCell"/>
</dbReference>
<dbReference type="Proteomes" id="UP000516117">
    <property type="component" value="Chromosome"/>
</dbReference>
<dbReference type="InterPro" id="IPR036611">
    <property type="entry name" value="Trigger_fac_ribosome-bd_sf"/>
</dbReference>
<dbReference type="Gene3D" id="3.10.50.40">
    <property type="match status" value="1"/>
</dbReference>
<keyword evidence="18" id="KW-1185">Reference proteome</keyword>
<accession>A0A7H0H9F5</accession>
<dbReference type="InterPro" id="IPR001179">
    <property type="entry name" value="PPIase_FKBP_dom"/>
</dbReference>
<feature type="domain" description="PPIase FKBP-type" evidence="14">
    <location>
        <begin position="157"/>
        <end position="216"/>
    </location>
</feature>
<evidence type="ECO:0000256" key="6">
    <source>
        <dbReference type="ARBA" id="ARBA00023110"/>
    </source>
</evidence>
<comment type="subcellular location">
    <subcellularLocation>
        <location evidence="11">Cytoplasm</location>
    </subcellularLocation>
    <text evidence="11">About half TF is bound to the ribosome near the polypeptide exit tunnel while the other half is free in the cytoplasm.</text>
</comment>
<comment type="catalytic activity">
    <reaction evidence="1 11">
        <text>[protein]-peptidylproline (omega=180) = [protein]-peptidylproline (omega=0)</text>
        <dbReference type="Rhea" id="RHEA:16237"/>
        <dbReference type="Rhea" id="RHEA-COMP:10747"/>
        <dbReference type="Rhea" id="RHEA-COMP:10748"/>
        <dbReference type="ChEBI" id="CHEBI:83833"/>
        <dbReference type="ChEBI" id="CHEBI:83834"/>
        <dbReference type="EC" id="5.2.1.8"/>
    </reaction>
</comment>
<dbReference type="GO" id="GO:0044183">
    <property type="term" value="F:protein folding chaperone"/>
    <property type="evidence" value="ECO:0007669"/>
    <property type="project" value="TreeGrafter"/>
</dbReference>
<dbReference type="AlphaFoldDB" id="A0A7H0H9F5"/>
<dbReference type="SUPFAM" id="SSF109998">
    <property type="entry name" value="Triger factor/SurA peptide-binding domain-like"/>
    <property type="match status" value="1"/>
</dbReference>
<dbReference type="PANTHER" id="PTHR30560">
    <property type="entry name" value="TRIGGER FACTOR CHAPERONE AND PEPTIDYL-PROLYL CIS/TRANS ISOMERASE"/>
    <property type="match status" value="1"/>
</dbReference>
<reference evidence="17 18" key="1">
    <citation type="submission" date="2020-08" db="EMBL/GenBank/DDBJ databases">
        <title>Genome sequence of Tessaracoccus defluvii JCM 17540T.</title>
        <authorList>
            <person name="Hyun D.-W."/>
            <person name="Bae J.-W."/>
        </authorList>
    </citation>
    <scope>NUCLEOTIDE SEQUENCE [LARGE SCALE GENOMIC DNA]</scope>
    <source>
        <strain evidence="17 18">JCM 17540</strain>
    </source>
</reference>
<dbReference type="GO" id="GO:0043022">
    <property type="term" value="F:ribosome binding"/>
    <property type="evidence" value="ECO:0007669"/>
    <property type="project" value="TreeGrafter"/>
</dbReference>
<dbReference type="InterPro" id="IPR046357">
    <property type="entry name" value="PPIase_dom_sf"/>
</dbReference>
<keyword evidence="7 11" id="KW-0143">Chaperone</keyword>
<dbReference type="InterPro" id="IPR027304">
    <property type="entry name" value="Trigger_fact/SurA_dom_sf"/>
</dbReference>
<evidence type="ECO:0000256" key="7">
    <source>
        <dbReference type="ARBA" id="ARBA00023186"/>
    </source>
</evidence>
<proteinExistence type="inferred from homology"/>
<dbReference type="InterPro" id="IPR008880">
    <property type="entry name" value="Trigger_fac_C"/>
</dbReference>
<dbReference type="EMBL" id="CP060789">
    <property type="protein sequence ID" value="QNP57171.1"/>
    <property type="molecule type" value="Genomic_DNA"/>
</dbReference>
<keyword evidence="11" id="KW-0963">Cytoplasm</keyword>
<dbReference type="KEGG" id="tdf:H9L22_07830"/>
<evidence type="ECO:0000256" key="2">
    <source>
        <dbReference type="ARBA" id="ARBA00005464"/>
    </source>
</evidence>
<keyword evidence="8 11" id="KW-0413">Isomerase</keyword>
<dbReference type="Gene3D" id="3.30.70.1050">
    <property type="entry name" value="Trigger factor ribosome-binding domain"/>
    <property type="match status" value="1"/>
</dbReference>
<evidence type="ECO:0000256" key="9">
    <source>
        <dbReference type="ARBA" id="ARBA00023306"/>
    </source>
</evidence>
<feature type="compositionally biased region" description="Acidic residues" evidence="13">
    <location>
        <begin position="444"/>
        <end position="458"/>
    </location>
</feature>
<evidence type="ECO:0000259" key="14">
    <source>
        <dbReference type="Pfam" id="PF00254"/>
    </source>
</evidence>
<dbReference type="PANTHER" id="PTHR30560:SF3">
    <property type="entry name" value="TRIGGER FACTOR-LIKE PROTEIN TIG, CHLOROPLASTIC"/>
    <property type="match status" value="1"/>
</dbReference>
<gene>
    <name evidence="11" type="primary">tig</name>
    <name evidence="17" type="ORF">H9L22_07830</name>
</gene>
<dbReference type="GO" id="GO:0015031">
    <property type="term" value="P:protein transport"/>
    <property type="evidence" value="ECO:0007669"/>
    <property type="project" value="UniProtKB-UniRule"/>
</dbReference>
<dbReference type="GO" id="GO:0051083">
    <property type="term" value="P:'de novo' cotranslational protein folding"/>
    <property type="evidence" value="ECO:0007669"/>
    <property type="project" value="TreeGrafter"/>
</dbReference>
<evidence type="ECO:0000256" key="3">
    <source>
        <dbReference type="ARBA" id="ARBA00013194"/>
    </source>
</evidence>
<comment type="function">
    <text evidence="11">Involved in protein export. Acts as a chaperone by maintaining the newly synthesized protein in an open conformation. Functions as a peptidyl-prolyl cis-trans isomerase.</text>
</comment>
<dbReference type="Pfam" id="PF00254">
    <property type="entry name" value="FKBP_C"/>
    <property type="match status" value="1"/>
</dbReference>
<evidence type="ECO:0000313" key="17">
    <source>
        <dbReference type="EMBL" id="QNP57171.1"/>
    </source>
</evidence>
<name>A0A7H0H9F5_9ACTN</name>
<keyword evidence="5 11" id="KW-0132">Cell division</keyword>
<evidence type="ECO:0000256" key="10">
    <source>
        <dbReference type="ARBA" id="ARBA00029986"/>
    </source>
</evidence>
<dbReference type="GO" id="GO:0043335">
    <property type="term" value="P:protein unfolding"/>
    <property type="evidence" value="ECO:0007669"/>
    <property type="project" value="TreeGrafter"/>
</dbReference>
<dbReference type="GO" id="GO:0051301">
    <property type="term" value="P:cell division"/>
    <property type="evidence" value="ECO:0007669"/>
    <property type="project" value="UniProtKB-KW"/>
</dbReference>
<dbReference type="InterPro" id="IPR005215">
    <property type="entry name" value="Trig_fac"/>
</dbReference>
<evidence type="ECO:0000256" key="11">
    <source>
        <dbReference type="HAMAP-Rule" id="MF_00303"/>
    </source>
</evidence>
<evidence type="ECO:0000256" key="5">
    <source>
        <dbReference type="ARBA" id="ARBA00022618"/>
    </source>
</evidence>
<keyword evidence="6 11" id="KW-0697">Rotamase</keyword>
<dbReference type="SUPFAM" id="SSF102735">
    <property type="entry name" value="Trigger factor ribosome-binding domain"/>
    <property type="match status" value="1"/>
</dbReference>
<evidence type="ECO:0000256" key="8">
    <source>
        <dbReference type="ARBA" id="ARBA00023235"/>
    </source>
</evidence>
<dbReference type="RefSeq" id="WP_187722264.1">
    <property type="nucleotide sequence ID" value="NZ_BAABBL010000012.1"/>
</dbReference>
<dbReference type="NCBIfam" id="TIGR00115">
    <property type="entry name" value="tig"/>
    <property type="match status" value="1"/>
</dbReference>
<dbReference type="EC" id="5.2.1.8" evidence="3 11"/>
<evidence type="ECO:0000259" key="16">
    <source>
        <dbReference type="Pfam" id="PF05698"/>
    </source>
</evidence>
<sequence length="458" mass="50407">MPSTVEKLSPTRVKLTVEIPFTDLQPYLDKAYKAIAEQISIPGFRKGKVPAAVIDQRVGRGAVLQEAINEAIPPAYNAAINEAKVYPMDQPEIDVTKLEDKELIEFTAEVDVRPEVELPDFSTVEATVENVADVDEMVDERLELLRERFATTSEVDRAAAEGDVLTIDLVATQDGNDLEDATAEGVAYKVGQDRNMLDGLDEAVTGLKAGESKSFTSTLVGGQYRGQDADIEVTVKTVSEQELPAIDDEFAQMISEFDTVEEMKDDLRKAAEAQAKADQLAEARDKVLEAVLEKVSFDLPEGVLAREQEARRAEITRQLQNGGMTVEDYLENAEDEDAEDADQFWAGIDERSEQALKAQVILDLFADANTIDVSQQELTELIFRKAQQNGTSPQDEINHMMEHNHMPEWMQEIRRGKSLAAICAAATVTDAEGNAVDTALPVENTEDDEEPAAEADAE</sequence>
<evidence type="ECO:0000259" key="15">
    <source>
        <dbReference type="Pfam" id="PF05697"/>
    </source>
</evidence>
<dbReference type="Pfam" id="PF05697">
    <property type="entry name" value="Trigger_N"/>
    <property type="match status" value="1"/>
</dbReference>
<feature type="domain" description="Trigger factor ribosome-binding bacterial" evidence="15">
    <location>
        <begin position="1"/>
        <end position="143"/>
    </location>
</feature>
<feature type="coiled-coil region" evidence="12">
    <location>
        <begin position="260"/>
        <end position="290"/>
    </location>
</feature>
<dbReference type="InterPro" id="IPR008881">
    <property type="entry name" value="Trigger_fac_ribosome-bd_bac"/>
</dbReference>
<evidence type="ECO:0000256" key="1">
    <source>
        <dbReference type="ARBA" id="ARBA00000971"/>
    </source>
</evidence>
<evidence type="ECO:0000313" key="18">
    <source>
        <dbReference type="Proteomes" id="UP000516117"/>
    </source>
</evidence>
<comment type="domain">
    <text evidence="11">Consists of 3 domains; the N-terminus binds the ribosome, the middle domain has PPIase activity, while the C-terminus has intrinsic chaperone activity on its own.</text>
</comment>
<evidence type="ECO:0000256" key="13">
    <source>
        <dbReference type="SAM" id="MobiDB-lite"/>
    </source>
</evidence>
<dbReference type="InterPro" id="IPR037041">
    <property type="entry name" value="Trigger_fac_C_sf"/>
</dbReference>